<protein>
    <submittedName>
        <fullName evidence="1">Uncharacterized protein</fullName>
    </submittedName>
</protein>
<evidence type="ECO:0000313" key="2">
    <source>
        <dbReference type="Proteomes" id="UP000324222"/>
    </source>
</evidence>
<proteinExistence type="predicted"/>
<sequence length="108" mass="11709">MHPHFTTPPTSIPVSVAAQRVLNETITVLSGSFTMPNVYLRAPCPAPRGCWIRVHMRRAGSEAVNKGGADVRNGGSLGAEEEVSDTGHWLRDYKWEFGVCLQGVSCKG</sequence>
<evidence type="ECO:0000313" key="1">
    <source>
        <dbReference type="EMBL" id="MPC11011.1"/>
    </source>
</evidence>
<accession>A0A5B7CQC6</accession>
<organism evidence="1 2">
    <name type="scientific">Portunus trituberculatus</name>
    <name type="common">Swimming crab</name>
    <name type="synonym">Neptunus trituberculatus</name>
    <dbReference type="NCBI Taxonomy" id="210409"/>
    <lineage>
        <taxon>Eukaryota</taxon>
        <taxon>Metazoa</taxon>
        <taxon>Ecdysozoa</taxon>
        <taxon>Arthropoda</taxon>
        <taxon>Crustacea</taxon>
        <taxon>Multicrustacea</taxon>
        <taxon>Malacostraca</taxon>
        <taxon>Eumalacostraca</taxon>
        <taxon>Eucarida</taxon>
        <taxon>Decapoda</taxon>
        <taxon>Pleocyemata</taxon>
        <taxon>Brachyura</taxon>
        <taxon>Eubrachyura</taxon>
        <taxon>Portunoidea</taxon>
        <taxon>Portunidae</taxon>
        <taxon>Portuninae</taxon>
        <taxon>Portunus</taxon>
    </lineage>
</organism>
<dbReference type="AlphaFoldDB" id="A0A5B7CQC6"/>
<comment type="caution">
    <text evidence="1">The sequence shown here is derived from an EMBL/GenBank/DDBJ whole genome shotgun (WGS) entry which is preliminary data.</text>
</comment>
<gene>
    <name evidence="1" type="ORF">E2C01_003664</name>
</gene>
<keyword evidence="2" id="KW-1185">Reference proteome</keyword>
<name>A0A5B7CQC6_PORTR</name>
<dbReference type="Proteomes" id="UP000324222">
    <property type="component" value="Unassembled WGS sequence"/>
</dbReference>
<dbReference type="EMBL" id="VSRR010000141">
    <property type="protein sequence ID" value="MPC11011.1"/>
    <property type="molecule type" value="Genomic_DNA"/>
</dbReference>
<reference evidence="1 2" key="1">
    <citation type="submission" date="2019-05" db="EMBL/GenBank/DDBJ databases">
        <title>Another draft genome of Portunus trituberculatus and its Hox gene families provides insights of decapod evolution.</title>
        <authorList>
            <person name="Jeong J.-H."/>
            <person name="Song I."/>
            <person name="Kim S."/>
            <person name="Choi T."/>
            <person name="Kim D."/>
            <person name="Ryu S."/>
            <person name="Kim W."/>
        </authorList>
    </citation>
    <scope>NUCLEOTIDE SEQUENCE [LARGE SCALE GENOMIC DNA]</scope>
    <source>
        <tissue evidence="1">Muscle</tissue>
    </source>
</reference>